<evidence type="ECO:0000256" key="6">
    <source>
        <dbReference type="SAM" id="MobiDB-lite"/>
    </source>
</evidence>
<feature type="compositionally biased region" description="Basic and acidic residues" evidence="6">
    <location>
        <begin position="191"/>
        <end position="207"/>
    </location>
</feature>
<evidence type="ECO:0000313" key="7">
    <source>
        <dbReference type="EMBL" id="KDQ08876.1"/>
    </source>
</evidence>
<dbReference type="InParanoid" id="A0A067MBC2"/>
<accession>A0A067MBC2</accession>
<dbReference type="OrthoDB" id="28455at2759"/>
<gene>
    <name evidence="7" type="ORF">BOTBODRAFT_117992</name>
</gene>
<dbReference type="Proteomes" id="UP000027195">
    <property type="component" value="Unassembled WGS sequence"/>
</dbReference>
<comment type="similarity">
    <text evidence="2 5">Belongs to the RRS1 family.</text>
</comment>
<feature type="region of interest" description="Disordered" evidence="6">
    <location>
        <begin position="292"/>
        <end position="320"/>
    </location>
</feature>
<feature type="region of interest" description="Disordered" evidence="6">
    <location>
        <begin position="154"/>
        <end position="277"/>
    </location>
</feature>
<evidence type="ECO:0000256" key="2">
    <source>
        <dbReference type="ARBA" id="ARBA00010077"/>
    </source>
</evidence>
<keyword evidence="4 5" id="KW-0539">Nucleus</keyword>
<dbReference type="STRING" id="930990.A0A067MBC2"/>
<organism evidence="7 8">
    <name type="scientific">Botryobasidium botryosum (strain FD-172 SS1)</name>
    <dbReference type="NCBI Taxonomy" id="930990"/>
    <lineage>
        <taxon>Eukaryota</taxon>
        <taxon>Fungi</taxon>
        <taxon>Dikarya</taxon>
        <taxon>Basidiomycota</taxon>
        <taxon>Agaricomycotina</taxon>
        <taxon>Agaricomycetes</taxon>
        <taxon>Cantharellales</taxon>
        <taxon>Botryobasidiaceae</taxon>
        <taxon>Botryobasidium</taxon>
    </lineage>
</organism>
<comment type="subcellular location">
    <subcellularLocation>
        <location evidence="1 5">Nucleus</location>
    </subcellularLocation>
</comment>
<evidence type="ECO:0000313" key="8">
    <source>
        <dbReference type="Proteomes" id="UP000027195"/>
    </source>
</evidence>
<keyword evidence="8" id="KW-1185">Reference proteome</keyword>
<feature type="compositionally biased region" description="Basic and acidic residues" evidence="6">
    <location>
        <begin position="154"/>
        <end position="182"/>
    </location>
</feature>
<dbReference type="GO" id="GO:0042254">
    <property type="term" value="P:ribosome biogenesis"/>
    <property type="evidence" value="ECO:0007669"/>
    <property type="project" value="UniProtKB-KW"/>
</dbReference>
<name>A0A067MBC2_BOTB1</name>
<feature type="compositionally biased region" description="Basic and acidic residues" evidence="6">
    <location>
        <begin position="218"/>
        <end position="249"/>
    </location>
</feature>
<evidence type="ECO:0000256" key="1">
    <source>
        <dbReference type="ARBA" id="ARBA00004123"/>
    </source>
</evidence>
<comment type="function">
    <text evidence="5">Involved in ribosomal large subunit assembly.</text>
</comment>
<evidence type="ECO:0000256" key="4">
    <source>
        <dbReference type="ARBA" id="ARBA00023242"/>
    </source>
</evidence>
<keyword evidence="3 5" id="KW-0690">Ribosome biogenesis</keyword>
<dbReference type="HOGENOM" id="CLU_065163_1_0_1"/>
<feature type="compositionally biased region" description="Gly residues" evidence="6">
    <location>
        <begin position="301"/>
        <end position="312"/>
    </location>
</feature>
<dbReference type="GO" id="GO:0005634">
    <property type="term" value="C:nucleus"/>
    <property type="evidence" value="ECO:0007669"/>
    <property type="project" value="UniProtKB-SubCell"/>
</dbReference>
<protein>
    <recommendedName>
        <fullName evidence="5">Ribosome biogenesis regulatory protein</fullName>
    </recommendedName>
</protein>
<reference evidence="8" key="1">
    <citation type="journal article" date="2014" name="Proc. Natl. Acad. Sci. U.S.A.">
        <title>Extensive sampling of basidiomycete genomes demonstrates inadequacy of the white-rot/brown-rot paradigm for wood decay fungi.</title>
        <authorList>
            <person name="Riley R."/>
            <person name="Salamov A.A."/>
            <person name="Brown D.W."/>
            <person name="Nagy L.G."/>
            <person name="Floudas D."/>
            <person name="Held B.W."/>
            <person name="Levasseur A."/>
            <person name="Lombard V."/>
            <person name="Morin E."/>
            <person name="Otillar R."/>
            <person name="Lindquist E.A."/>
            <person name="Sun H."/>
            <person name="LaButti K.M."/>
            <person name="Schmutz J."/>
            <person name="Jabbour D."/>
            <person name="Luo H."/>
            <person name="Baker S.E."/>
            <person name="Pisabarro A.G."/>
            <person name="Walton J.D."/>
            <person name="Blanchette R.A."/>
            <person name="Henrissat B."/>
            <person name="Martin F."/>
            <person name="Cullen D."/>
            <person name="Hibbett D.S."/>
            <person name="Grigoriev I.V."/>
        </authorList>
    </citation>
    <scope>NUCLEOTIDE SEQUENCE [LARGE SCALE GENOMIC DNA]</scope>
    <source>
        <strain evidence="8">FD-172 SS1</strain>
    </source>
</reference>
<evidence type="ECO:0000256" key="5">
    <source>
        <dbReference type="RuleBase" id="RU364132"/>
    </source>
</evidence>
<dbReference type="InterPro" id="IPR007023">
    <property type="entry name" value="Ribosom_reg"/>
</dbReference>
<dbReference type="EMBL" id="KL198085">
    <property type="protein sequence ID" value="KDQ08876.1"/>
    <property type="molecule type" value="Genomic_DNA"/>
</dbReference>
<evidence type="ECO:0000256" key="3">
    <source>
        <dbReference type="ARBA" id="ARBA00022517"/>
    </source>
</evidence>
<dbReference type="AlphaFoldDB" id="A0A067MBC2"/>
<sequence length="320" mass="35270">MDVSAIIDASTSKYKSVEVEKDIPVEIDAGLLTVTDINPIDEDLYKEDREAYLQELARDGIQLLLGSIFSLPTQSSSDGPLALLPPATTLLPRAKPLPKPKPPTKWERFAAAKGIQHKVRDKKVWDEEKQEWVNRWGMRGKNKDVEEQWIHELPDNAPDDHNPAQAARQERKARIAKNERQHLGNVARAQSSDERSKRKVELERDLATTRISTASMGKFDKKLEGEPKLRGVKRKFDANEKSAKDERQDSLAILSKLDGSGAKKSKQGASGSDDVLNVRKAIRFASRGRGGVALGKDALRGGAGKSSRGGGGRGKRGGRK</sequence>
<proteinExistence type="inferred from homology"/>
<dbReference type="Pfam" id="PF04939">
    <property type="entry name" value="RRS1"/>
    <property type="match status" value="1"/>
</dbReference>